<keyword evidence="8" id="KW-0472">Membrane</keyword>
<reference evidence="12 13" key="1">
    <citation type="submission" date="2018-06" db="EMBL/GenBank/DDBJ databases">
        <authorList>
            <consortium name="Pathogen Informatics"/>
            <person name="Doyle S."/>
        </authorList>
    </citation>
    <scope>NUCLEOTIDE SEQUENCE [LARGE SCALE GENOMIC DNA]</scope>
    <source>
        <strain evidence="10 12">NCTC1659</strain>
        <strain evidence="11 13">NCTC8540</strain>
    </source>
</reference>
<keyword evidence="2" id="KW-0004">4Fe-4S</keyword>
<evidence type="ECO:0000256" key="1">
    <source>
        <dbReference type="ARBA" id="ARBA00022448"/>
    </source>
</evidence>
<keyword evidence="1" id="KW-0813">Transport</keyword>
<dbReference type="AlphaFoldDB" id="A0A1V4B2P4"/>
<keyword evidence="8" id="KW-0812">Transmembrane</keyword>
<evidence type="ECO:0000256" key="5">
    <source>
        <dbReference type="ARBA" id="ARBA00022982"/>
    </source>
</evidence>
<dbReference type="PANTHER" id="PTHR30176:SF3">
    <property type="entry name" value="FERREDOXIN-TYPE PROTEIN NAPH"/>
    <property type="match status" value="1"/>
</dbReference>
<evidence type="ECO:0000256" key="7">
    <source>
        <dbReference type="ARBA" id="ARBA00023014"/>
    </source>
</evidence>
<evidence type="ECO:0000259" key="9">
    <source>
        <dbReference type="PROSITE" id="PS51379"/>
    </source>
</evidence>
<sequence>MANAPKYAGKEVREKLGFWYANRFLIWRRLSQFSILAMFLSGPYLNFWILKGNYSGSLLLDTIPLTDPLITAESLATGYLPNSLTIIGTIIVVAIYALLGSKVFCAWVCPLNVVTDCAAWLRRKLGIRQSAKIPRNLRYGILLMILIGSAISGVLLWEWINPVAALGRALIYGLGATTWLILAVFLFDLFIVEHGWCGHLCPIGASYGVIGAKSLLRIKVIDRKKCDNCMDCYNVCPEPQVLRAPLHGKNNESQLVLSKDCISCGRCIDVCAEKVFIFSNRFNHSGSDQK</sequence>
<dbReference type="NCBIfam" id="TIGR02163">
    <property type="entry name" value="napH"/>
    <property type="match status" value="1"/>
</dbReference>
<dbReference type="GO" id="GO:0046872">
    <property type="term" value="F:metal ion binding"/>
    <property type="evidence" value="ECO:0007669"/>
    <property type="project" value="UniProtKB-KW"/>
</dbReference>
<organism evidence="10 12">
    <name type="scientific">Canicola haemoglobinophilus</name>
    <dbReference type="NCBI Taxonomy" id="733"/>
    <lineage>
        <taxon>Bacteria</taxon>
        <taxon>Pseudomonadati</taxon>
        <taxon>Pseudomonadota</taxon>
        <taxon>Gammaproteobacteria</taxon>
        <taxon>Pasteurellales</taxon>
        <taxon>Pasteurellaceae</taxon>
        <taxon>Canicola</taxon>
    </lineage>
</organism>
<proteinExistence type="predicted"/>
<evidence type="ECO:0000256" key="4">
    <source>
        <dbReference type="ARBA" id="ARBA00022737"/>
    </source>
</evidence>
<evidence type="ECO:0000256" key="3">
    <source>
        <dbReference type="ARBA" id="ARBA00022723"/>
    </source>
</evidence>
<accession>A0A1V4B2P4</accession>
<keyword evidence="3" id="KW-0479">Metal-binding</keyword>
<name>A0A1V4B2P4_9PAST</name>
<feature type="transmembrane region" description="Helical" evidence="8">
    <location>
        <begin position="33"/>
        <end position="50"/>
    </location>
</feature>
<feature type="domain" description="4Fe-4S ferredoxin-type" evidence="9">
    <location>
        <begin position="253"/>
        <end position="281"/>
    </location>
</feature>
<dbReference type="Gene3D" id="3.30.70.20">
    <property type="match status" value="1"/>
</dbReference>
<dbReference type="NCBIfam" id="NF007013">
    <property type="entry name" value="PRK09477.1"/>
    <property type="match status" value="1"/>
</dbReference>
<dbReference type="PROSITE" id="PS00198">
    <property type="entry name" value="4FE4S_FER_1"/>
    <property type="match status" value="1"/>
</dbReference>
<dbReference type="Pfam" id="PF13237">
    <property type="entry name" value="Fer4_10"/>
    <property type="match status" value="1"/>
</dbReference>
<keyword evidence="4" id="KW-0677">Repeat</keyword>
<gene>
    <name evidence="10" type="primary">napH</name>
    <name evidence="10" type="ORF">NCTC1659_01258</name>
    <name evidence="11" type="ORF">NCTC8540_00153</name>
</gene>
<evidence type="ECO:0000256" key="2">
    <source>
        <dbReference type="ARBA" id="ARBA00022485"/>
    </source>
</evidence>
<dbReference type="Pfam" id="PF12801">
    <property type="entry name" value="Fer4_5"/>
    <property type="match status" value="2"/>
</dbReference>
<dbReference type="SUPFAM" id="SSF54862">
    <property type="entry name" value="4Fe-4S ferredoxins"/>
    <property type="match status" value="1"/>
</dbReference>
<dbReference type="InterPro" id="IPR017900">
    <property type="entry name" value="4Fe4S_Fe_S_CS"/>
</dbReference>
<dbReference type="STRING" id="733.B0186_03745"/>
<feature type="transmembrane region" description="Helical" evidence="8">
    <location>
        <begin position="169"/>
        <end position="192"/>
    </location>
</feature>
<protein>
    <submittedName>
        <fullName evidence="10">Quinol dehydrogenase membrane component</fullName>
    </submittedName>
</protein>
<evidence type="ECO:0000256" key="6">
    <source>
        <dbReference type="ARBA" id="ARBA00023004"/>
    </source>
</evidence>
<dbReference type="RefSeq" id="WP_078218054.1">
    <property type="nucleotide sequence ID" value="NZ_MUXZ01000008.1"/>
</dbReference>
<dbReference type="EMBL" id="UGHF01000001">
    <property type="protein sequence ID" value="STO59993.1"/>
    <property type="molecule type" value="Genomic_DNA"/>
</dbReference>
<dbReference type="GO" id="GO:0005886">
    <property type="term" value="C:plasma membrane"/>
    <property type="evidence" value="ECO:0007669"/>
    <property type="project" value="TreeGrafter"/>
</dbReference>
<evidence type="ECO:0000256" key="8">
    <source>
        <dbReference type="SAM" id="Phobius"/>
    </source>
</evidence>
<evidence type="ECO:0000313" key="12">
    <source>
        <dbReference type="Proteomes" id="UP000254329"/>
    </source>
</evidence>
<feature type="domain" description="4Fe-4S ferredoxin-type" evidence="9">
    <location>
        <begin position="217"/>
        <end position="247"/>
    </location>
</feature>
<dbReference type="EMBL" id="UGHJ01000001">
    <property type="protein sequence ID" value="STO67691.1"/>
    <property type="molecule type" value="Genomic_DNA"/>
</dbReference>
<keyword evidence="12" id="KW-1185">Reference proteome</keyword>
<keyword evidence="7" id="KW-0411">Iron-sulfur</keyword>
<feature type="transmembrane region" description="Helical" evidence="8">
    <location>
        <begin position="136"/>
        <end position="157"/>
    </location>
</feature>
<evidence type="ECO:0000313" key="13">
    <source>
        <dbReference type="Proteomes" id="UP000254496"/>
    </source>
</evidence>
<dbReference type="PROSITE" id="PS51379">
    <property type="entry name" value="4FE4S_FER_2"/>
    <property type="match status" value="2"/>
</dbReference>
<dbReference type="Proteomes" id="UP000254329">
    <property type="component" value="Unassembled WGS sequence"/>
</dbReference>
<dbReference type="GO" id="GO:0051539">
    <property type="term" value="F:4 iron, 4 sulfur cluster binding"/>
    <property type="evidence" value="ECO:0007669"/>
    <property type="project" value="UniProtKB-KW"/>
</dbReference>
<evidence type="ECO:0000313" key="11">
    <source>
        <dbReference type="EMBL" id="STO67691.1"/>
    </source>
</evidence>
<dbReference type="InterPro" id="IPR017896">
    <property type="entry name" value="4Fe4S_Fe-S-bd"/>
</dbReference>
<keyword evidence="6" id="KW-0408">Iron</keyword>
<dbReference type="OrthoDB" id="9806398at2"/>
<dbReference type="Proteomes" id="UP000254496">
    <property type="component" value="Unassembled WGS sequence"/>
</dbReference>
<dbReference type="PANTHER" id="PTHR30176">
    <property type="entry name" value="FERREDOXIN-TYPE PROTEIN NAPH"/>
    <property type="match status" value="1"/>
</dbReference>
<dbReference type="InterPro" id="IPR011886">
    <property type="entry name" value="NapH_MauN"/>
</dbReference>
<dbReference type="InterPro" id="IPR051684">
    <property type="entry name" value="Electron_Trans/Redox"/>
</dbReference>
<keyword evidence="5" id="KW-0249">Electron transport</keyword>
<feature type="transmembrane region" description="Helical" evidence="8">
    <location>
        <begin position="86"/>
        <end position="115"/>
    </location>
</feature>
<evidence type="ECO:0000313" key="10">
    <source>
        <dbReference type="EMBL" id="STO59993.1"/>
    </source>
</evidence>
<keyword evidence="8" id="KW-1133">Transmembrane helix</keyword>